<dbReference type="EMBL" id="QDDL01000004">
    <property type="protein sequence ID" value="PVZ69007.1"/>
    <property type="molecule type" value="Genomic_DNA"/>
</dbReference>
<comment type="caution">
    <text evidence="1">The sequence shown here is derived from an EMBL/GenBank/DDBJ whole genome shotgun (WGS) entry which is preliminary data.</text>
</comment>
<accession>A0A2V1GWG3</accession>
<dbReference type="OrthoDB" id="8592469at2"/>
<evidence type="ECO:0000313" key="1">
    <source>
        <dbReference type="EMBL" id="PVZ69007.1"/>
    </source>
</evidence>
<dbReference type="Proteomes" id="UP000244906">
    <property type="component" value="Unassembled WGS sequence"/>
</dbReference>
<gene>
    <name evidence="1" type="ORF">DC094_12240</name>
</gene>
<name>A0A2V1GWG3_9GAMM</name>
<keyword evidence="2" id="KW-1185">Reference proteome</keyword>
<sequence>MSNPSVKVSNQSSGDIYLNGDPNWDDQKLLVNGQPIVPSGEKVSKGVEVVVSVEWGGNRSAHMIGMIISDSSNYDDGAAYQMTFGEDPEMGYMTRTETYDWGDPSITYRMKDRHPWEMTMEFKDKEKVVVE</sequence>
<dbReference type="AlphaFoldDB" id="A0A2V1GWG3"/>
<evidence type="ECO:0000313" key="2">
    <source>
        <dbReference type="Proteomes" id="UP000244906"/>
    </source>
</evidence>
<proteinExistence type="predicted"/>
<dbReference type="RefSeq" id="WP_116687389.1">
    <property type="nucleotide sequence ID" value="NZ_CAWNYD010000004.1"/>
</dbReference>
<reference evidence="1 2" key="1">
    <citation type="submission" date="2018-04" db="EMBL/GenBank/DDBJ databases">
        <title>Thalassorhabdus spongiae gen. nov., sp. nov., isolated from a marine sponge in South-West Iceland.</title>
        <authorList>
            <person name="Knobloch S."/>
            <person name="Daussin A."/>
            <person name="Johannsson R."/>
            <person name="Marteinsson V.T."/>
        </authorList>
    </citation>
    <scope>NUCLEOTIDE SEQUENCE [LARGE SCALE GENOMIC DNA]</scope>
    <source>
        <strain evidence="1 2">Hp12</strain>
    </source>
</reference>
<protein>
    <submittedName>
        <fullName evidence="1">Uncharacterized protein</fullName>
    </submittedName>
</protein>
<organism evidence="1 2">
    <name type="scientific">Pelagibaculum spongiae</name>
    <dbReference type="NCBI Taxonomy" id="2080658"/>
    <lineage>
        <taxon>Bacteria</taxon>
        <taxon>Pseudomonadati</taxon>
        <taxon>Pseudomonadota</taxon>
        <taxon>Gammaproteobacteria</taxon>
        <taxon>Oceanospirillales</taxon>
        <taxon>Pelagibaculum</taxon>
    </lineage>
</organism>